<dbReference type="PANTHER" id="PTHR48112:SF32">
    <property type="entry name" value="HIGH MOBILITY GROUP PROTEIN B3"/>
    <property type="match status" value="1"/>
</dbReference>
<dbReference type="VEuPathDB" id="AmoebaDB:EHI_158140"/>
<dbReference type="VEuPathDB" id="AmoebaDB:EHI8A_001630"/>
<dbReference type="Gene3D" id="1.10.30.10">
    <property type="entry name" value="High mobility group box domain"/>
    <property type="match status" value="1"/>
</dbReference>
<dbReference type="VEuPathDB" id="AmoebaDB:EHI7A_002960"/>
<feature type="region of interest" description="Disordered" evidence="5">
    <location>
        <begin position="1"/>
        <end position="24"/>
    </location>
</feature>
<dbReference type="SUPFAM" id="SSF47095">
    <property type="entry name" value="HMG-box"/>
    <property type="match status" value="1"/>
</dbReference>
<dbReference type="PROSITE" id="PS50118">
    <property type="entry name" value="HMG_BOX_2"/>
    <property type="match status" value="1"/>
</dbReference>
<dbReference type="VEuPathDB" id="AmoebaDB:KM1_011780"/>
<evidence type="ECO:0000256" key="2">
    <source>
        <dbReference type="ARBA" id="ARBA00023125"/>
    </source>
</evidence>
<dbReference type="EMBL" id="BDEQ01000001">
    <property type="protein sequence ID" value="GAT95435.1"/>
    <property type="molecule type" value="Genomic_DNA"/>
</dbReference>
<evidence type="ECO:0000256" key="4">
    <source>
        <dbReference type="PROSITE-ProRule" id="PRU00267"/>
    </source>
</evidence>
<dbReference type="SMART" id="SM00398">
    <property type="entry name" value="HMG"/>
    <property type="match status" value="1"/>
</dbReference>
<keyword evidence="2 4" id="KW-0238">DNA-binding</keyword>
<dbReference type="InterPro" id="IPR009071">
    <property type="entry name" value="HMG_box_dom"/>
</dbReference>
<dbReference type="PANTHER" id="PTHR48112">
    <property type="entry name" value="HIGH MOBILITY GROUP PROTEIN DSP1"/>
    <property type="match status" value="1"/>
</dbReference>
<proteinExistence type="predicted"/>
<dbReference type="GO" id="GO:0003677">
    <property type="term" value="F:DNA binding"/>
    <property type="evidence" value="ECO:0007669"/>
    <property type="project" value="UniProtKB-UniRule"/>
</dbReference>
<feature type="domain" description="HMG box" evidence="6">
    <location>
        <begin position="100"/>
        <end position="160"/>
    </location>
</feature>
<dbReference type="InterPro" id="IPR036910">
    <property type="entry name" value="HMG_box_dom_sf"/>
</dbReference>
<evidence type="ECO:0000313" key="8">
    <source>
        <dbReference type="Proteomes" id="UP000078387"/>
    </source>
</evidence>
<dbReference type="Proteomes" id="UP000078387">
    <property type="component" value="Unassembled WGS sequence"/>
</dbReference>
<dbReference type="VEuPathDB" id="AmoebaDB:EHI5A_007560"/>
<dbReference type="CDD" id="cd00084">
    <property type="entry name" value="HMG-box_SF"/>
    <property type="match status" value="1"/>
</dbReference>
<name>A0A5K1VD63_ENTHI</name>
<evidence type="ECO:0000259" key="6">
    <source>
        <dbReference type="PROSITE" id="PS50118"/>
    </source>
</evidence>
<evidence type="ECO:0000256" key="5">
    <source>
        <dbReference type="SAM" id="MobiDB-lite"/>
    </source>
</evidence>
<evidence type="ECO:0000256" key="1">
    <source>
        <dbReference type="ARBA" id="ARBA00004123"/>
    </source>
</evidence>
<accession>A0A5K1VD63</accession>
<comment type="subcellular location">
    <subcellularLocation>
        <location evidence="1">Nucleus</location>
    </subcellularLocation>
</comment>
<evidence type="ECO:0000313" key="7">
    <source>
        <dbReference type="EMBL" id="GAT95435.1"/>
    </source>
</evidence>
<dbReference type="AlphaFoldDB" id="A0A5K1VD63"/>
<dbReference type="InterPro" id="IPR050342">
    <property type="entry name" value="HMGB"/>
</dbReference>
<organism evidence="7 8">
    <name type="scientific">Entamoeba histolytica</name>
    <dbReference type="NCBI Taxonomy" id="5759"/>
    <lineage>
        <taxon>Eukaryota</taxon>
        <taxon>Amoebozoa</taxon>
        <taxon>Evosea</taxon>
        <taxon>Archamoebae</taxon>
        <taxon>Mastigamoebida</taxon>
        <taxon>Entamoebidae</taxon>
        <taxon>Entamoeba</taxon>
    </lineage>
</organism>
<dbReference type="OMA" id="RIATIEC"/>
<protein>
    <submittedName>
        <fullName evidence="7">High mobility group hmg box domain containing protein</fullName>
    </submittedName>
</protein>
<dbReference type="GO" id="GO:0005634">
    <property type="term" value="C:nucleus"/>
    <property type="evidence" value="ECO:0007669"/>
    <property type="project" value="UniProtKB-SubCell"/>
</dbReference>
<reference evidence="7 8" key="1">
    <citation type="submission" date="2016-05" db="EMBL/GenBank/DDBJ databases">
        <title>First whole genome sequencing of Entamoeba histolytica HM1:IMSS-clone-6.</title>
        <authorList>
            <person name="Mukherjee Avik.K."/>
            <person name="Izumyama S."/>
            <person name="Nakada-Tsukui K."/>
            <person name="Nozaki T."/>
        </authorList>
    </citation>
    <scope>NUCLEOTIDE SEQUENCE [LARGE SCALE GENOMIC DNA]</scope>
    <source>
        <strain evidence="7 8">HM1:IMSS clone 6</strain>
    </source>
</reference>
<comment type="caution">
    <text evidence="7">The sequence shown here is derived from an EMBL/GenBank/DDBJ whole genome shotgun (WGS) entry which is preliminary data.</text>
</comment>
<gene>
    <name evidence="7" type="ORF">CL6EHI_158140</name>
</gene>
<sequence>MSQIQEKEEHHKMTLREREESQEQEKIEIAQAIYIRWKTKKLINERLLTPEKAKAKATSKWSKLDEDKMQKFYKVASIECHLLNEDGTYGKRKKGDITKRKEEYHPYLLFCKENRDRVKADGHTGNEIMKYLSNMWKAMSEDERKKYKDLAQHNKDSVKK</sequence>
<evidence type="ECO:0000256" key="3">
    <source>
        <dbReference type="ARBA" id="ARBA00023242"/>
    </source>
</evidence>
<dbReference type="Pfam" id="PF00505">
    <property type="entry name" value="HMG_box"/>
    <property type="match status" value="1"/>
</dbReference>
<keyword evidence="3 4" id="KW-0539">Nucleus</keyword>
<feature type="DNA-binding region" description="HMG box" evidence="4">
    <location>
        <begin position="100"/>
        <end position="160"/>
    </location>
</feature>